<dbReference type="InterPro" id="IPR050228">
    <property type="entry name" value="Carboxylesterase_BioH"/>
</dbReference>
<sequence length="278" mass="28818">MPRDVRAGRVTHWQVMGQGPRAALAIHCSLAHSGSWAAPGADLSELLTVTAFDLPGHGLSAPWNEAGEIQAASTAIAATFPEGPTDIIGHSFGATVALRLAVEHPHLVRSLCLYEPVFFAVALADRPDLRADHEEEMATYQAGIGAGDMAAAARGFLSVWGGGEAWEALPASVRDRMAAQMPLIEAASPALYGDAGGMLASGALSRIGVPTLLMEGARSPAIIGAINDGLAARLPEVRRAYIDGAGHMGPITHPHAVSAAIRAFLSPARAARRNPEPG</sequence>
<accession>A0ABV5I4E6</accession>
<dbReference type="PANTHER" id="PTHR43194">
    <property type="entry name" value="HYDROLASE ALPHA/BETA FOLD FAMILY"/>
    <property type="match status" value="1"/>
</dbReference>
<proteinExistence type="predicted"/>
<dbReference type="InterPro" id="IPR029058">
    <property type="entry name" value="AB_hydrolase_fold"/>
</dbReference>
<feature type="domain" description="AB hydrolase-1" evidence="1">
    <location>
        <begin position="26"/>
        <end position="260"/>
    </location>
</feature>
<dbReference type="PANTHER" id="PTHR43194:SF2">
    <property type="entry name" value="PEROXISOMAL MEMBRANE PROTEIN LPX1"/>
    <property type="match status" value="1"/>
</dbReference>
<evidence type="ECO:0000313" key="3">
    <source>
        <dbReference type="Proteomes" id="UP001589670"/>
    </source>
</evidence>
<dbReference type="Gene3D" id="3.40.50.1820">
    <property type="entry name" value="alpha/beta hydrolase"/>
    <property type="match status" value="1"/>
</dbReference>
<dbReference type="GO" id="GO:0016787">
    <property type="term" value="F:hydrolase activity"/>
    <property type="evidence" value="ECO:0007669"/>
    <property type="project" value="UniProtKB-KW"/>
</dbReference>
<dbReference type="RefSeq" id="WP_377071183.1">
    <property type="nucleotide sequence ID" value="NZ_JBHMEC010000030.1"/>
</dbReference>
<dbReference type="Pfam" id="PF12697">
    <property type="entry name" value="Abhydrolase_6"/>
    <property type="match status" value="1"/>
</dbReference>
<dbReference type="InterPro" id="IPR000073">
    <property type="entry name" value="AB_hydrolase_1"/>
</dbReference>
<name>A0ABV5I4E6_9RHOB</name>
<evidence type="ECO:0000313" key="2">
    <source>
        <dbReference type="EMBL" id="MFB9151566.1"/>
    </source>
</evidence>
<dbReference type="Proteomes" id="UP001589670">
    <property type="component" value="Unassembled WGS sequence"/>
</dbReference>
<organism evidence="2 3">
    <name type="scientific">Roseovarius ramblicola</name>
    <dbReference type="NCBI Taxonomy" id="2022336"/>
    <lineage>
        <taxon>Bacteria</taxon>
        <taxon>Pseudomonadati</taxon>
        <taxon>Pseudomonadota</taxon>
        <taxon>Alphaproteobacteria</taxon>
        <taxon>Rhodobacterales</taxon>
        <taxon>Roseobacteraceae</taxon>
        <taxon>Roseovarius</taxon>
    </lineage>
</organism>
<keyword evidence="2" id="KW-0378">Hydrolase</keyword>
<dbReference type="PRINTS" id="PR00111">
    <property type="entry name" value="ABHYDROLASE"/>
</dbReference>
<comment type="caution">
    <text evidence="2">The sequence shown here is derived from an EMBL/GenBank/DDBJ whole genome shotgun (WGS) entry which is preliminary data.</text>
</comment>
<dbReference type="EMBL" id="JBHMEC010000030">
    <property type="protein sequence ID" value="MFB9151566.1"/>
    <property type="molecule type" value="Genomic_DNA"/>
</dbReference>
<protein>
    <submittedName>
        <fullName evidence="2">Alpha/beta fold hydrolase</fullName>
    </submittedName>
</protein>
<dbReference type="SUPFAM" id="SSF53474">
    <property type="entry name" value="alpha/beta-Hydrolases"/>
    <property type="match status" value="1"/>
</dbReference>
<evidence type="ECO:0000259" key="1">
    <source>
        <dbReference type="Pfam" id="PF12697"/>
    </source>
</evidence>
<keyword evidence="3" id="KW-1185">Reference proteome</keyword>
<reference evidence="2 3" key="1">
    <citation type="submission" date="2024-09" db="EMBL/GenBank/DDBJ databases">
        <authorList>
            <person name="Sun Q."/>
            <person name="Mori K."/>
        </authorList>
    </citation>
    <scope>NUCLEOTIDE SEQUENCE [LARGE SCALE GENOMIC DNA]</scope>
    <source>
        <strain evidence="2 3">CECT 9424</strain>
    </source>
</reference>
<gene>
    <name evidence="2" type="ORF">ACFFU4_17565</name>
</gene>